<gene>
    <name evidence="2" type="ORF">E2C01_098755</name>
</gene>
<evidence type="ECO:0000313" key="3">
    <source>
        <dbReference type="Proteomes" id="UP000324222"/>
    </source>
</evidence>
<dbReference type="EMBL" id="VSRR010134797">
    <property type="protein sequence ID" value="MPD03132.1"/>
    <property type="molecule type" value="Genomic_DNA"/>
</dbReference>
<accession>A0A5B7JYK8</accession>
<reference evidence="2 3" key="1">
    <citation type="submission" date="2019-05" db="EMBL/GenBank/DDBJ databases">
        <title>Another draft genome of Portunus trituberculatus and its Hox gene families provides insights of decapod evolution.</title>
        <authorList>
            <person name="Jeong J.-H."/>
            <person name="Song I."/>
            <person name="Kim S."/>
            <person name="Choi T."/>
            <person name="Kim D."/>
            <person name="Ryu S."/>
            <person name="Kim W."/>
        </authorList>
    </citation>
    <scope>NUCLEOTIDE SEQUENCE [LARGE SCALE GENOMIC DNA]</scope>
    <source>
        <tissue evidence="2">Muscle</tissue>
    </source>
</reference>
<keyword evidence="3" id="KW-1185">Reference proteome</keyword>
<dbReference type="Proteomes" id="UP000324222">
    <property type="component" value="Unassembled WGS sequence"/>
</dbReference>
<evidence type="ECO:0000313" key="2">
    <source>
        <dbReference type="EMBL" id="MPD03132.1"/>
    </source>
</evidence>
<comment type="caution">
    <text evidence="2">The sequence shown here is derived from an EMBL/GenBank/DDBJ whole genome shotgun (WGS) entry which is preliminary data.</text>
</comment>
<keyword evidence="1" id="KW-0732">Signal</keyword>
<feature type="chain" id="PRO_5022838949" description="Secreted protein" evidence="1">
    <location>
        <begin position="24"/>
        <end position="71"/>
    </location>
</feature>
<organism evidence="2 3">
    <name type="scientific">Portunus trituberculatus</name>
    <name type="common">Swimming crab</name>
    <name type="synonym">Neptunus trituberculatus</name>
    <dbReference type="NCBI Taxonomy" id="210409"/>
    <lineage>
        <taxon>Eukaryota</taxon>
        <taxon>Metazoa</taxon>
        <taxon>Ecdysozoa</taxon>
        <taxon>Arthropoda</taxon>
        <taxon>Crustacea</taxon>
        <taxon>Multicrustacea</taxon>
        <taxon>Malacostraca</taxon>
        <taxon>Eumalacostraca</taxon>
        <taxon>Eucarida</taxon>
        <taxon>Decapoda</taxon>
        <taxon>Pleocyemata</taxon>
        <taxon>Brachyura</taxon>
        <taxon>Eubrachyura</taxon>
        <taxon>Portunoidea</taxon>
        <taxon>Portunidae</taxon>
        <taxon>Portuninae</taxon>
        <taxon>Portunus</taxon>
    </lineage>
</organism>
<evidence type="ECO:0008006" key="4">
    <source>
        <dbReference type="Google" id="ProtNLM"/>
    </source>
</evidence>
<protein>
    <recommendedName>
        <fullName evidence="4">Secreted protein</fullName>
    </recommendedName>
</protein>
<name>A0A5B7JYK8_PORTR</name>
<proteinExistence type="predicted"/>
<dbReference type="AlphaFoldDB" id="A0A5B7JYK8"/>
<evidence type="ECO:0000256" key="1">
    <source>
        <dbReference type="SAM" id="SignalP"/>
    </source>
</evidence>
<sequence length="71" mass="8398">MRDGMRVGYACWFLSCLGFRWLAEESSETGRGRKSNFAPAREHIEAREEQTGSNRFDRWEKIWYEGSCVME</sequence>
<feature type="signal peptide" evidence="1">
    <location>
        <begin position="1"/>
        <end position="23"/>
    </location>
</feature>